<accession>A0A384KJ21</accession>
<gene>
    <name evidence="2" type="ORF">C498_09831</name>
</gene>
<evidence type="ECO:0000313" key="3">
    <source>
        <dbReference type="Proteomes" id="UP000011532"/>
    </source>
</evidence>
<reference evidence="2 3" key="2">
    <citation type="journal article" date="2014" name="PLoS Genet.">
        <title>Phylogenetically driven sequencing of extremely halophilic archaea reveals strategies for static and dynamic osmo-response.</title>
        <authorList>
            <person name="Becker E.A."/>
            <person name="Seitzer P.M."/>
            <person name="Tritt A."/>
            <person name="Larsen D."/>
            <person name="Krusor M."/>
            <person name="Yao A.I."/>
            <person name="Wu D."/>
            <person name="Madern D."/>
            <person name="Eisen J.A."/>
            <person name="Darling A.E."/>
            <person name="Facciotti M.T."/>
        </authorList>
    </citation>
    <scope>NUCLEOTIDE SEQUENCE [LARGE SCALE GENOMIC DNA]</scope>
    <source>
        <strain evidence="3">ATCC 29605 / DSM 3757 / JCM 8879 / NBRC 14742 / NCIMB 2012 / VKM B-1768 / DS2</strain>
    </source>
</reference>
<proteinExistence type="predicted"/>
<dbReference type="AlphaFoldDB" id="A0A384KJ21"/>
<protein>
    <submittedName>
        <fullName evidence="2">Uncharacterized protein</fullName>
    </submittedName>
</protein>
<feature type="region of interest" description="Disordered" evidence="1">
    <location>
        <begin position="1"/>
        <end position="27"/>
    </location>
</feature>
<organism evidence="2 3">
    <name type="scientific">Haloferax volcanii (strain ATCC 29605 / DSM 3757 / JCM 8879 / NBRC 14742 / NCIMB 2012 / VKM B-1768 / DS2)</name>
    <name type="common">Halobacterium volcanii</name>
    <dbReference type="NCBI Taxonomy" id="309800"/>
    <lineage>
        <taxon>Archaea</taxon>
        <taxon>Methanobacteriati</taxon>
        <taxon>Methanobacteriota</taxon>
        <taxon>Stenosarchaea group</taxon>
        <taxon>Halobacteria</taxon>
        <taxon>Halobacteriales</taxon>
        <taxon>Haloferacaceae</taxon>
        <taxon>Haloferax</taxon>
    </lineage>
</organism>
<name>A0A384KJ21_HALVD</name>
<dbReference type="GeneID" id="8923735"/>
<evidence type="ECO:0000256" key="1">
    <source>
        <dbReference type="SAM" id="MobiDB-lite"/>
    </source>
</evidence>
<sequence length="60" mass="6634">MSQNTDSNDRNGRTNRPISGRDLSAVRDHRDDLEDLARSDLPVSWVARALLDAEAAARGE</sequence>
<dbReference type="EMBL" id="AOHU01000052">
    <property type="protein sequence ID" value="ELY32117.1"/>
    <property type="molecule type" value="Genomic_DNA"/>
</dbReference>
<evidence type="ECO:0000313" key="2">
    <source>
        <dbReference type="EMBL" id="ELY32117.1"/>
    </source>
</evidence>
<dbReference type="RefSeq" id="WP_004043151.1">
    <property type="nucleotide sequence ID" value="NC_013966.1"/>
</dbReference>
<dbReference type="Proteomes" id="UP000011532">
    <property type="component" value="Unassembled WGS sequence"/>
</dbReference>
<comment type="caution">
    <text evidence="2">The sequence shown here is derived from an EMBL/GenBank/DDBJ whole genome shotgun (WGS) entry which is preliminary data.</text>
</comment>
<reference evidence="3" key="1">
    <citation type="submission" date="2012-11" db="EMBL/GenBank/DDBJ databases">
        <authorList>
            <person name="Becker E.A."/>
            <person name="Seitzer P."/>
            <person name="Tritt A."/>
            <person name="Larsen D."/>
            <person name="Yao A."/>
            <person name="Wu D."/>
            <person name="Darling A."/>
            <person name="Eisen J.A."/>
            <person name="Facciotti M.T."/>
        </authorList>
    </citation>
    <scope>NUCLEOTIDE SEQUENCE [LARGE SCALE GENOMIC DNA]</scope>
    <source>
        <strain evidence="3">ATCC 29605 / DSM 3757 / JCM 8879 / NBRC 14742 / NCIMB 2012 / VKM B-1768 / DS2</strain>
    </source>
</reference>